<protein>
    <recommendedName>
        <fullName evidence="3">DUF1289 domain-containing protein</fullName>
    </recommendedName>
</protein>
<dbReference type="EMBL" id="LODT01000016">
    <property type="protein sequence ID" value="KYR00133.1"/>
    <property type="molecule type" value="Genomic_DNA"/>
</dbReference>
<dbReference type="InterPro" id="IPR010710">
    <property type="entry name" value="DUF1289"/>
</dbReference>
<evidence type="ECO:0008006" key="3">
    <source>
        <dbReference type="Google" id="ProtNLM"/>
    </source>
</evidence>
<dbReference type="InParanoid" id="A0A152A1K0"/>
<evidence type="ECO:0000313" key="1">
    <source>
        <dbReference type="EMBL" id="KYR00133.1"/>
    </source>
</evidence>
<keyword evidence="2" id="KW-1185">Reference proteome</keyword>
<dbReference type="PANTHER" id="PTHR35175">
    <property type="entry name" value="DUF1289 DOMAIN-CONTAINING PROTEIN"/>
    <property type="match status" value="1"/>
</dbReference>
<dbReference type="Proteomes" id="UP000076078">
    <property type="component" value="Unassembled WGS sequence"/>
</dbReference>
<comment type="caution">
    <text evidence="1">The sequence shown here is derived from an EMBL/GenBank/DDBJ whole genome shotgun (WGS) entry which is preliminary data.</text>
</comment>
<proteinExistence type="predicted"/>
<dbReference type="PANTHER" id="PTHR35175:SF2">
    <property type="entry name" value="DUF1289 DOMAIN-CONTAINING PROTEIN"/>
    <property type="match status" value="1"/>
</dbReference>
<gene>
    <name evidence="1" type="ORF">DLAC_03285</name>
</gene>
<reference evidence="1 2" key="1">
    <citation type="submission" date="2015-12" db="EMBL/GenBank/DDBJ databases">
        <title>Dictyostelia acquired genes for synthesis and detection of signals that induce cell-type specialization by lateral gene transfer from prokaryotes.</title>
        <authorList>
            <person name="Gloeckner G."/>
            <person name="Schaap P."/>
        </authorList>
    </citation>
    <scope>NUCLEOTIDE SEQUENCE [LARGE SCALE GENOMIC DNA]</scope>
    <source>
        <strain evidence="1 2">TK</strain>
    </source>
</reference>
<evidence type="ECO:0000313" key="2">
    <source>
        <dbReference type="Proteomes" id="UP000076078"/>
    </source>
</evidence>
<dbReference type="Pfam" id="PF06945">
    <property type="entry name" value="DUF1289"/>
    <property type="match status" value="1"/>
</dbReference>
<sequence length="91" mass="10668">MSRMMINKLGKEVDVSKLNIRVSQGMKTPCVDICTMDNNSGYCIGCARNKNEIAFWSYDMTDKDRDDVIDELQDRKQYIKYPEKSDFTKKR</sequence>
<dbReference type="OrthoDB" id="17465at2759"/>
<name>A0A152A1K0_TIELA</name>
<organism evidence="1 2">
    <name type="scientific">Tieghemostelium lacteum</name>
    <name type="common">Slime mold</name>
    <name type="synonym">Dictyostelium lacteum</name>
    <dbReference type="NCBI Taxonomy" id="361077"/>
    <lineage>
        <taxon>Eukaryota</taxon>
        <taxon>Amoebozoa</taxon>
        <taxon>Evosea</taxon>
        <taxon>Eumycetozoa</taxon>
        <taxon>Dictyostelia</taxon>
        <taxon>Dictyosteliales</taxon>
        <taxon>Raperosteliaceae</taxon>
        <taxon>Tieghemostelium</taxon>
    </lineage>
</organism>
<accession>A0A152A1K0</accession>
<dbReference type="OMA" id="KNEIAFW"/>
<dbReference type="AlphaFoldDB" id="A0A152A1K0"/>